<dbReference type="SUPFAM" id="SSF52087">
    <property type="entry name" value="CRAL/TRIO domain"/>
    <property type="match status" value="1"/>
</dbReference>
<dbReference type="EMBL" id="HBIU01055499">
    <property type="protein sequence ID" value="CAE0648554.1"/>
    <property type="molecule type" value="Transcribed_RNA"/>
</dbReference>
<dbReference type="SMART" id="SM00516">
    <property type="entry name" value="SEC14"/>
    <property type="match status" value="1"/>
</dbReference>
<dbReference type="Gene3D" id="3.40.525.10">
    <property type="entry name" value="CRAL-TRIO lipid binding domain"/>
    <property type="match status" value="1"/>
</dbReference>
<evidence type="ECO:0000259" key="1">
    <source>
        <dbReference type="PROSITE" id="PS50191"/>
    </source>
</evidence>
<proteinExistence type="predicted"/>
<dbReference type="PANTHER" id="PTHR45824">
    <property type="entry name" value="GH16843P"/>
    <property type="match status" value="1"/>
</dbReference>
<gene>
    <name evidence="2" type="ORF">HAKA00212_LOCUS24359</name>
</gene>
<dbReference type="InterPro" id="IPR001251">
    <property type="entry name" value="CRAL-TRIO_dom"/>
</dbReference>
<dbReference type="PROSITE" id="PS50191">
    <property type="entry name" value="CRAL_TRIO"/>
    <property type="match status" value="1"/>
</dbReference>
<dbReference type="Pfam" id="PF00650">
    <property type="entry name" value="CRAL_TRIO"/>
    <property type="match status" value="1"/>
</dbReference>
<dbReference type="PANTHER" id="PTHR45824:SF29">
    <property type="entry name" value="GH16843P"/>
    <property type="match status" value="1"/>
</dbReference>
<dbReference type="InterPro" id="IPR052578">
    <property type="entry name" value="PI_Transfer_CRAL-TRIO"/>
</dbReference>
<feature type="domain" description="CRAL-TRIO" evidence="1">
    <location>
        <begin position="87"/>
        <end position="251"/>
    </location>
</feature>
<reference evidence="2" key="1">
    <citation type="submission" date="2021-01" db="EMBL/GenBank/DDBJ databases">
        <authorList>
            <person name="Corre E."/>
            <person name="Pelletier E."/>
            <person name="Niang G."/>
            <person name="Scheremetjew M."/>
            <person name="Finn R."/>
            <person name="Kale V."/>
            <person name="Holt S."/>
            <person name="Cochrane G."/>
            <person name="Meng A."/>
            <person name="Brown T."/>
            <person name="Cohen L."/>
        </authorList>
    </citation>
    <scope>NUCLEOTIDE SEQUENCE</scope>
    <source>
        <strain evidence="2">CCMP3107</strain>
    </source>
</reference>
<sequence length="418" mass="47812">MAHCSFSQRIELLRSRLEAKIQNGEFLLSQEEQQTYQEYVDDECLRRYLVSTRQLAAQPDLQLESSAAQIIETVRWRVDNSIRSLGSEEDIQALRSGELFLSPGVGREGQPILVSVKSSSKLDYTNPAYMRSVLFLLEKATHRLHQASMKKWIIVCDLQEWTPANSMPMNIAIDLAKILQAHYCQLLHKVYIINMPWIFNSVINLLSPFIHQDVREKIVFIRGQNAMDCVSDEISPDDLHVEYGGKLHHSFDFNTDILGMEQILGKSIQHQRSTANADMNIGAAQRADELKLNLEQWFRNTFACIEYQGEPLTLRSPHTPKEEVENRNPIAADRERANTTLYQLSSLLSTSGCNSFAEDDDSEPFTVHEIVQQDEINLVHSARASEKSRVEESDSIVILPQHEEWLMNPFSCLIPQLQ</sequence>
<name>A0A7S3YDN9_HETAK</name>
<dbReference type="GO" id="GO:0008526">
    <property type="term" value="F:phosphatidylinositol transfer activity"/>
    <property type="evidence" value="ECO:0007669"/>
    <property type="project" value="TreeGrafter"/>
</dbReference>
<protein>
    <recommendedName>
        <fullName evidence="1">CRAL-TRIO domain-containing protein</fullName>
    </recommendedName>
</protein>
<evidence type="ECO:0000313" key="2">
    <source>
        <dbReference type="EMBL" id="CAE0648554.1"/>
    </source>
</evidence>
<organism evidence="2">
    <name type="scientific">Heterosigma akashiwo</name>
    <name type="common">Chromophytic alga</name>
    <name type="synonym">Heterosigma carterae</name>
    <dbReference type="NCBI Taxonomy" id="2829"/>
    <lineage>
        <taxon>Eukaryota</taxon>
        <taxon>Sar</taxon>
        <taxon>Stramenopiles</taxon>
        <taxon>Ochrophyta</taxon>
        <taxon>Raphidophyceae</taxon>
        <taxon>Chattonellales</taxon>
        <taxon>Chattonellaceae</taxon>
        <taxon>Heterosigma</taxon>
    </lineage>
</organism>
<dbReference type="CDD" id="cd00170">
    <property type="entry name" value="SEC14"/>
    <property type="match status" value="1"/>
</dbReference>
<dbReference type="AlphaFoldDB" id="A0A7S3YDN9"/>
<dbReference type="InterPro" id="IPR036865">
    <property type="entry name" value="CRAL-TRIO_dom_sf"/>
</dbReference>
<accession>A0A7S3YDN9</accession>